<evidence type="ECO:0000256" key="5">
    <source>
        <dbReference type="ARBA" id="ARBA00022989"/>
    </source>
</evidence>
<dbReference type="SUPFAM" id="SSF161098">
    <property type="entry name" value="MetI-like"/>
    <property type="match status" value="1"/>
</dbReference>
<evidence type="ECO:0000313" key="10">
    <source>
        <dbReference type="Proteomes" id="UP000325218"/>
    </source>
</evidence>
<accession>A0A5D0CU36</accession>
<keyword evidence="4 7" id="KW-0812">Transmembrane</keyword>
<evidence type="ECO:0000256" key="3">
    <source>
        <dbReference type="ARBA" id="ARBA00022475"/>
    </source>
</evidence>
<comment type="similarity">
    <text evidence="7">Belongs to the binding-protein-dependent transport system permease family.</text>
</comment>
<dbReference type="InterPro" id="IPR000515">
    <property type="entry name" value="MetI-like"/>
</dbReference>
<feature type="transmembrane region" description="Helical" evidence="7">
    <location>
        <begin position="67"/>
        <end position="99"/>
    </location>
</feature>
<comment type="subcellular location">
    <subcellularLocation>
        <location evidence="1 7">Cell membrane</location>
        <topology evidence="1 7">Multi-pass membrane protein</topology>
    </subcellularLocation>
</comment>
<protein>
    <submittedName>
        <fullName evidence="9">Carbohydrate ABC transporter permease</fullName>
    </submittedName>
</protein>
<keyword evidence="2 7" id="KW-0813">Transport</keyword>
<dbReference type="Proteomes" id="UP000325218">
    <property type="component" value="Unassembled WGS sequence"/>
</dbReference>
<dbReference type="AlphaFoldDB" id="A0A5D0CU36"/>
<dbReference type="CDD" id="cd06261">
    <property type="entry name" value="TM_PBP2"/>
    <property type="match status" value="1"/>
</dbReference>
<dbReference type="EMBL" id="VSDO01000002">
    <property type="protein sequence ID" value="TYA13491.1"/>
    <property type="molecule type" value="Genomic_DNA"/>
</dbReference>
<dbReference type="PANTHER" id="PTHR43744:SF8">
    <property type="entry name" value="SN-GLYCEROL-3-PHOSPHATE TRANSPORT SYSTEM PERMEASE PROTEIN UGPE"/>
    <property type="match status" value="1"/>
</dbReference>
<proteinExistence type="inferred from homology"/>
<keyword evidence="6 7" id="KW-0472">Membrane</keyword>
<keyword evidence="3" id="KW-1003">Cell membrane</keyword>
<feature type="transmembrane region" description="Helical" evidence="7">
    <location>
        <begin position="193"/>
        <end position="211"/>
    </location>
</feature>
<dbReference type="Pfam" id="PF00528">
    <property type="entry name" value="BPD_transp_1"/>
    <property type="match status" value="1"/>
</dbReference>
<gene>
    <name evidence="9" type="ORF">FRY98_12630</name>
</gene>
<dbReference type="PROSITE" id="PS50928">
    <property type="entry name" value="ABC_TM1"/>
    <property type="match status" value="1"/>
</dbReference>
<name>A0A5D0CU36_9BACL</name>
<dbReference type="GO" id="GO:0055085">
    <property type="term" value="P:transmembrane transport"/>
    <property type="evidence" value="ECO:0007669"/>
    <property type="project" value="InterPro"/>
</dbReference>
<feature type="transmembrane region" description="Helical" evidence="7">
    <location>
        <begin position="136"/>
        <end position="156"/>
    </location>
</feature>
<sequence>MMRSRYVHKLFMNILCLLVGLIVSFPVIYCVGVSFMSASDLSSYPPKLFPSTLYWENYKTVFTSTPILLFMWNSFLIASIGTIGRLITSSLAAYAFAFFDFKGKHFWFLIILGTMMIPGDMLIITNYITVANMKLINTYAGIMIVMIASATFMFMLRQHFKTMPRDFRDAAFVDGCGDLRFFLNILLPMSRSVLSSIFIASFIGLWNAYLWPLLVTNTEHMRTVQVGITMLQFEESMVYGPVMAGVTVILIPSVFIFLAFQRQLVQGITFSAIKG</sequence>
<comment type="caution">
    <text evidence="9">The sequence shown here is derived from an EMBL/GenBank/DDBJ whole genome shotgun (WGS) entry which is preliminary data.</text>
</comment>
<keyword evidence="10" id="KW-1185">Reference proteome</keyword>
<keyword evidence="5 7" id="KW-1133">Transmembrane helix</keyword>
<evidence type="ECO:0000256" key="1">
    <source>
        <dbReference type="ARBA" id="ARBA00004651"/>
    </source>
</evidence>
<dbReference type="OrthoDB" id="9771544at2"/>
<evidence type="ECO:0000313" key="9">
    <source>
        <dbReference type="EMBL" id="TYA13491.1"/>
    </source>
</evidence>
<dbReference type="Gene3D" id="1.10.3720.10">
    <property type="entry name" value="MetI-like"/>
    <property type="match status" value="1"/>
</dbReference>
<evidence type="ECO:0000259" key="8">
    <source>
        <dbReference type="PROSITE" id="PS50928"/>
    </source>
</evidence>
<feature type="domain" description="ABC transmembrane type-1" evidence="8">
    <location>
        <begin position="71"/>
        <end position="260"/>
    </location>
</feature>
<dbReference type="PANTHER" id="PTHR43744">
    <property type="entry name" value="ABC TRANSPORTER PERMEASE PROTEIN MG189-RELATED-RELATED"/>
    <property type="match status" value="1"/>
</dbReference>
<reference evidence="9 10" key="1">
    <citation type="submission" date="2019-08" db="EMBL/GenBank/DDBJ databases">
        <title>Genome sequencing of Paenibacillus faecis DSM 23593(T).</title>
        <authorList>
            <person name="Kook J.-K."/>
            <person name="Park S.-N."/>
            <person name="Lim Y.K."/>
        </authorList>
    </citation>
    <scope>NUCLEOTIDE SEQUENCE [LARGE SCALE GENOMIC DNA]</scope>
    <source>
        <strain evidence="9 10">DSM 23593</strain>
    </source>
</reference>
<evidence type="ECO:0000256" key="4">
    <source>
        <dbReference type="ARBA" id="ARBA00022692"/>
    </source>
</evidence>
<evidence type="ECO:0000256" key="6">
    <source>
        <dbReference type="ARBA" id="ARBA00023136"/>
    </source>
</evidence>
<organism evidence="9 10">
    <name type="scientific">Paenibacillus faecis</name>
    <dbReference type="NCBI Taxonomy" id="862114"/>
    <lineage>
        <taxon>Bacteria</taxon>
        <taxon>Bacillati</taxon>
        <taxon>Bacillota</taxon>
        <taxon>Bacilli</taxon>
        <taxon>Bacillales</taxon>
        <taxon>Paenibacillaceae</taxon>
        <taxon>Paenibacillus</taxon>
    </lineage>
</organism>
<evidence type="ECO:0000256" key="2">
    <source>
        <dbReference type="ARBA" id="ARBA00022448"/>
    </source>
</evidence>
<evidence type="ECO:0000256" key="7">
    <source>
        <dbReference type="RuleBase" id="RU363032"/>
    </source>
</evidence>
<feature type="transmembrane region" description="Helical" evidence="7">
    <location>
        <begin position="238"/>
        <end position="260"/>
    </location>
</feature>
<feature type="transmembrane region" description="Helical" evidence="7">
    <location>
        <begin position="106"/>
        <end position="130"/>
    </location>
</feature>
<dbReference type="InterPro" id="IPR035906">
    <property type="entry name" value="MetI-like_sf"/>
</dbReference>
<dbReference type="GO" id="GO:0005886">
    <property type="term" value="C:plasma membrane"/>
    <property type="evidence" value="ECO:0007669"/>
    <property type="project" value="UniProtKB-SubCell"/>
</dbReference>